<organism evidence="2 3">
    <name type="scientific">Wocania arenilitoris</name>
    <dbReference type="NCBI Taxonomy" id="2044858"/>
    <lineage>
        <taxon>Bacteria</taxon>
        <taxon>Pseudomonadati</taxon>
        <taxon>Bacteroidota</taxon>
        <taxon>Flavobacteriia</taxon>
        <taxon>Flavobacteriales</taxon>
        <taxon>Flavobacteriaceae</taxon>
        <taxon>Wocania</taxon>
    </lineage>
</organism>
<evidence type="ECO:0000313" key="3">
    <source>
        <dbReference type="Proteomes" id="UP001199795"/>
    </source>
</evidence>
<keyword evidence="2" id="KW-0547">Nucleotide-binding</keyword>
<dbReference type="RefSeq" id="WP_237239044.1">
    <property type="nucleotide sequence ID" value="NZ_JAKKDU010000004.1"/>
</dbReference>
<dbReference type="GO" id="GO:0005524">
    <property type="term" value="F:ATP binding"/>
    <property type="evidence" value="ECO:0007669"/>
    <property type="project" value="UniProtKB-KW"/>
</dbReference>
<dbReference type="Pfam" id="PF13538">
    <property type="entry name" value="UvrD_C_2"/>
    <property type="match status" value="1"/>
</dbReference>
<reference evidence="2" key="1">
    <citation type="submission" date="2022-01" db="EMBL/GenBank/DDBJ databases">
        <title>Draft genome sequence of Sabulilitoribacter arenilitoris KCTC 52401.</title>
        <authorList>
            <person name="Oh J.-S."/>
        </authorList>
    </citation>
    <scope>NUCLEOTIDE SEQUENCE</scope>
    <source>
        <strain evidence="2">HMF6543</strain>
    </source>
</reference>
<dbReference type="AlphaFoldDB" id="A0AAE3JMF0"/>
<sequence>MSSYFYLHTEKNESNSRLIDLLKEYAEVNQTLIYVLDRPLTDQRYSYNYSDALIILSPKNKIAIIDYGQNEDQFEDYIYDVIEDIGSISDKYLYKEVLGRPRKWKSTLVETDINSLEIQDVEAFLEKLHLNNELDRKKLDLLISLFIGSINDIKRVKEEVPETALDKVKQKIQLFDGDQTRFIYGNINQKKIRIQGLSGTGKTELLLHKLKDLYINDSSSRIFFTCHNKILADSLKKRIPDFFNFMKVEQQIEWDSRLWCNNAWGSNSFPNSGAYRYICHFYKIPFYGWSYQMTFTKACELAIIDIKAKFPDEERDYALTHMFIDESQDFDENFFELCDLVTEKNIYIAGDIFQSIFDENISGTIEPNFLLGKCYRTDPKTLMFAHGLGMGLFEKTKLRWLEEKEWKDCGYNVRIEDSKYYLSREPLRRFEDLDEDFESIRIIETEKTLSDTVIDVINEIREENKTVEPEDIGIILLDRSKGIFKLADLIEYKIQKEIGWEVNKAYDTKEKIPDTVLISNRNNVKGLEFPFVICITNSISNNPSYRNALYTMLTRSFIKSFFITGQEMLFSGLTEGMKAGLKHIVKNQEMVITEPSEEEKKDIQTRFKSNLIKMSHYDLMQEVFKSLKVDKKYHKKLLLTTKEMDMIDTDRSTLMEFVKDNLKYL</sequence>
<dbReference type="Gene3D" id="3.40.50.300">
    <property type="entry name" value="P-loop containing nucleotide triphosphate hydrolases"/>
    <property type="match status" value="2"/>
</dbReference>
<evidence type="ECO:0000259" key="1">
    <source>
        <dbReference type="Pfam" id="PF13538"/>
    </source>
</evidence>
<dbReference type="Proteomes" id="UP001199795">
    <property type="component" value="Unassembled WGS sequence"/>
</dbReference>
<dbReference type="InterPro" id="IPR027785">
    <property type="entry name" value="UvrD-like_helicase_C"/>
</dbReference>
<accession>A0AAE3JMF0</accession>
<name>A0AAE3JMF0_9FLAO</name>
<proteinExistence type="predicted"/>
<gene>
    <name evidence="2" type="ORF">L3X37_04865</name>
</gene>
<dbReference type="EMBL" id="JAKKDU010000004">
    <property type="protein sequence ID" value="MCF7567696.1"/>
    <property type="molecule type" value="Genomic_DNA"/>
</dbReference>
<keyword evidence="2" id="KW-0067">ATP-binding</keyword>
<feature type="domain" description="UvrD-like helicase C-terminal" evidence="1">
    <location>
        <begin position="518"/>
        <end position="562"/>
    </location>
</feature>
<dbReference type="Pfam" id="PF13245">
    <property type="entry name" value="AAA_19"/>
    <property type="match status" value="1"/>
</dbReference>
<dbReference type="InterPro" id="IPR027417">
    <property type="entry name" value="P-loop_NTPase"/>
</dbReference>
<keyword evidence="3" id="KW-1185">Reference proteome</keyword>
<comment type="caution">
    <text evidence="2">The sequence shown here is derived from an EMBL/GenBank/DDBJ whole genome shotgun (WGS) entry which is preliminary data.</text>
</comment>
<evidence type="ECO:0000313" key="2">
    <source>
        <dbReference type="EMBL" id="MCF7567696.1"/>
    </source>
</evidence>
<protein>
    <submittedName>
        <fullName evidence="2">ATP-binding domain-containing protein</fullName>
    </submittedName>
</protein>
<dbReference type="SUPFAM" id="SSF52540">
    <property type="entry name" value="P-loop containing nucleoside triphosphate hydrolases"/>
    <property type="match status" value="1"/>
</dbReference>